<dbReference type="Proteomes" id="UP000261828">
    <property type="component" value="Unassembled WGS sequence"/>
</dbReference>
<accession>A0A371JU83</accession>
<dbReference type="SUPFAM" id="SSF52833">
    <property type="entry name" value="Thioredoxin-like"/>
    <property type="match status" value="1"/>
</dbReference>
<comment type="caution">
    <text evidence="1">The sequence shown here is derived from an EMBL/GenBank/DDBJ whole genome shotgun (WGS) entry which is preliminary data.</text>
</comment>
<protein>
    <submittedName>
        <fullName evidence="1">Bacillithiol system redox-active protein YtxJ</fullName>
    </submittedName>
</protein>
<reference evidence="1 2" key="1">
    <citation type="submission" date="2018-08" db="EMBL/GenBank/DDBJ databases">
        <title>Muricauda nanhaiensis sp. nov., isolated from seawater of the South China Sea.</title>
        <authorList>
            <person name="Dang Y."/>
        </authorList>
    </citation>
    <scope>NUCLEOTIDE SEQUENCE [LARGE SCALE GENOMIC DNA]</scope>
    <source>
        <strain evidence="1 2">SM1704</strain>
    </source>
</reference>
<evidence type="ECO:0000313" key="2">
    <source>
        <dbReference type="Proteomes" id="UP000261828"/>
    </source>
</evidence>
<dbReference type="RefSeq" id="WP_116183228.1">
    <property type="nucleotide sequence ID" value="NZ_QTJX01000001.1"/>
</dbReference>
<proteinExistence type="predicted"/>
<organism evidence="1 2">
    <name type="scientific">Flagellimonas nanhaiensis</name>
    <dbReference type="NCBI Taxonomy" id="2292706"/>
    <lineage>
        <taxon>Bacteria</taxon>
        <taxon>Pseudomonadati</taxon>
        <taxon>Bacteroidota</taxon>
        <taxon>Flavobacteriia</taxon>
        <taxon>Flavobacteriales</taxon>
        <taxon>Flavobacteriaceae</taxon>
        <taxon>Flagellimonas</taxon>
    </lineage>
</organism>
<evidence type="ECO:0000313" key="1">
    <source>
        <dbReference type="EMBL" id="RDY61346.1"/>
    </source>
</evidence>
<keyword evidence="2" id="KW-1185">Reference proteome</keyword>
<dbReference type="NCBIfam" id="TIGR04019">
    <property type="entry name" value="B_thiol_YtxJ"/>
    <property type="match status" value="1"/>
</dbReference>
<dbReference type="OrthoDB" id="677051at2"/>
<dbReference type="InterPro" id="IPR022551">
    <property type="entry name" value="BrxC"/>
</dbReference>
<sequence>MGIFNSLFGGKKEVKEEKESLPWIPLVSVDQLEEIVDHSKSRTQLIFKHSTTCGISNMVLRMFSDHYTVGEDADLYYLDLHAHRDVSNAVASQFQVLHQSPQLLIIKDGEAAFHASHGAITDADLENYI</sequence>
<dbReference type="EMBL" id="QTJX01000001">
    <property type="protein sequence ID" value="RDY61346.1"/>
    <property type="molecule type" value="Genomic_DNA"/>
</dbReference>
<gene>
    <name evidence="1" type="primary">ytxJ</name>
    <name evidence="1" type="ORF">DX873_04050</name>
</gene>
<dbReference type="Pfam" id="PF11009">
    <property type="entry name" value="BrxC"/>
    <property type="match status" value="1"/>
</dbReference>
<dbReference type="InterPro" id="IPR036249">
    <property type="entry name" value="Thioredoxin-like_sf"/>
</dbReference>
<dbReference type="Gene3D" id="3.40.30.10">
    <property type="entry name" value="Glutaredoxin"/>
    <property type="match status" value="1"/>
</dbReference>
<name>A0A371JU83_9FLAO</name>
<dbReference type="AlphaFoldDB" id="A0A371JU83"/>